<dbReference type="GO" id="GO:0005576">
    <property type="term" value="C:extracellular region"/>
    <property type="evidence" value="ECO:0007669"/>
    <property type="project" value="UniProtKB-SubCell"/>
</dbReference>
<dbReference type="RefSeq" id="XP_022097158.1">
    <property type="nucleotide sequence ID" value="XM_022241466.1"/>
</dbReference>
<evidence type="ECO:0000256" key="8">
    <source>
        <dbReference type="ARBA" id="ARBA00023022"/>
    </source>
</evidence>
<dbReference type="OMA" id="NICTSME"/>
<dbReference type="InterPro" id="IPR042307">
    <property type="entry name" value="Reeler_sf"/>
</dbReference>
<evidence type="ECO:0000256" key="6">
    <source>
        <dbReference type="ARBA" id="ARBA00022729"/>
    </source>
</evidence>
<evidence type="ECO:0000256" key="2">
    <source>
        <dbReference type="ARBA" id="ARBA00008501"/>
    </source>
</evidence>
<dbReference type="CDD" id="cd08544">
    <property type="entry name" value="Reeler"/>
    <property type="match status" value="1"/>
</dbReference>
<feature type="chain" id="PRO_5034869242" evidence="9">
    <location>
        <begin position="19"/>
        <end position="193"/>
    </location>
</feature>
<dbReference type="PANTHER" id="PTHR45828">
    <property type="entry name" value="CYTOCHROME B561/FERRIC REDUCTASE TRANSMEMBRANE"/>
    <property type="match status" value="1"/>
</dbReference>
<dbReference type="Gene3D" id="2.60.40.4060">
    <property type="entry name" value="Reeler domain"/>
    <property type="match status" value="1"/>
</dbReference>
<dbReference type="PANTHER" id="PTHR45828:SF9">
    <property type="entry name" value="CELL WALL INTEGRITY AND STRESS RESPONSE COMPONENT 4-LIKE-RELATED"/>
    <property type="match status" value="1"/>
</dbReference>
<protein>
    <submittedName>
        <fullName evidence="12">Defense protein</fullName>
    </submittedName>
</protein>
<feature type="signal peptide" evidence="9">
    <location>
        <begin position="1"/>
        <end position="18"/>
    </location>
</feature>
<organism evidence="11 12">
    <name type="scientific">Acanthaster planci</name>
    <name type="common">Crown-of-thorns starfish</name>
    <dbReference type="NCBI Taxonomy" id="133434"/>
    <lineage>
        <taxon>Eukaryota</taxon>
        <taxon>Metazoa</taxon>
        <taxon>Echinodermata</taxon>
        <taxon>Eleutherozoa</taxon>
        <taxon>Asterozoa</taxon>
        <taxon>Asteroidea</taxon>
        <taxon>Valvatacea</taxon>
        <taxon>Valvatida</taxon>
        <taxon>Acanthasteridae</taxon>
        <taxon>Acanthaster</taxon>
    </lineage>
</organism>
<dbReference type="GO" id="GO:0016020">
    <property type="term" value="C:membrane"/>
    <property type="evidence" value="ECO:0007669"/>
    <property type="project" value="TreeGrafter"/>
</dbReference>
<keyword evidence="6 9" id="KW-0732">Signal</keyword>
<dbReference type="AlphaFoldDB" id="A0A8B7YV32"/>
<comment type="subcellular location">
    <subcellularLocation>
        <location evidence="1">Secreted</location>
    </subcellularLocation>
</comment>
<dbReference type="Proteomes" id="UP000694845">
    <property type="component" value="Unplaced"/>
</dbReference>
<name>A0A8B7YV32_ACAPL</name>
<dbReference type="OrthoDB" id="2419613at2759"/>
<gene>
    <name evidence="12" type="primary">LOC110982790</name>
</gene>
<evidence type="ECO:0000313" key="12">
    <source>
        <dbReference type="RefSeq" id="XP_022097158.1"/>
    </source>
</evidence>
<evidence type="ECO:0000256" key="7">
    <source>
        <dbReference type="ARBA" id="ARBA00022859"/>
    </source>
</evidence>
<keyword evidence="5" id="KW-0399">Innate immunity</keyword>
<keyword evidence="4" id="KW-0929">Antimicrobial</keyword>
<keyword evidence="8" id="KW-0044">Antibiotic</keyword>
<evidence type="ECO:0000256" key="3">
    <source>
        <dbReference type="ARBA" id="ARBA00022525"/>
    </source>
</evidence>
<dbReference type="GeneID" id="110982790"/>
<dbReference type="KEGG" id="aplc:110982790"/>
<evidence type="ECO:0000256" key="5">
    <source>
        <dbReference type="ARBA" id="ARBA00022588"/>
    </source>
</evidence>
<reference evidence="12" key="1">
    <citation type="submission" date="2025-08" db="UniProtKB">
        <authorList>
            <consortium name="RefSeq"/>
        </authorList>
    </citation>
    <scope>IDENTIFICATION</scope>
</reference>
<dbReference type="Pfam" id="PF02014">
    <property type="entry name" value="Reeler"/>
    <property type="match status" value="1"/>
</dbReference>
<dbReference type="InterPro" id="IPR002861">
    <property type="entry name" value="Reeler_dom"/>
</dbReference>
<keyword evidence="7" id="KW-0391">Immunity</keyword>
<dbReference type="InterPro" id="IPR051237">
    <property type="entry name" value="Ferric-chelate_Red/DefProt"/>
</dbReference>
<comment type="similarity">
    <text evidence="2">Belongs to the insect defense protein family.</text>
</comment>
<evidence type="ECO:0000256" key="4">
    <source>
        <dbReference type="ARBA" id="ARBA00022529"/>
    </source>
</evidence>
<dbReference type="GO" id="GO:0042742">
    <property type="term" value="P:defense response to bacterium"/>
    <property type="evidence" value="ECO:0007669"/>
    <property type="project" value="UniProtKB-KW"/>
</dbReference>
<sequence length="193" mass="20596">MEVFLFFLLALMPYCALAYPSGAPVIRYPEVCISMSPGRHHGNNTASGSAPYTITVSEMGKSFQVTIRANQGVTFSGFFIQARSQADTSLTSALGTFGDVPQDTKLLNCTSTAGAWSHSNDKNRTEVTATWMPPSESQGTIAFQATIIRGPENVYWEGVKSQPVTPSAAPGPASSSVFFLTFAMLLALMVGLP</sequence>
<keyword evidence="3" id="KW-0964">Secreted</keyword>
<keyword evidence="11" id="KW-1185">Reference proteome</keyword>
<dbReference type="PROSITE" id="PS51019">
    <property type="entry name" value="REELIN"/>
    <property type="match status" value="1"/>
</dbReference>
<evidence type="ECO:0000256" key="1">
    <source>
        <dbReference type="ARBA" id="ARBA00004613"/>
    </source>
</evidence>
<evidence type="ECO:0000256" key="9">
    <source>
        <dbReference type="SAM" id="SignalP"/>
    </source>
</evidence>
<accession>A0A8B7YV32</accession>
<proteinExistence type="inferred from homology"/>
<feature type="domain" description="Reelin" evidence="10">
    <location>
        <begin position="10"/>
        <end position="177"/>
    </location>
</feature>
<evidence type="ECO:0000313" key="11">
    <source>
        <dbReference type="Proteomes" id="UP000694845"/>
    </source>
</evidence>
<dbReference type="GO" id="GO:0045087">
    <property type="term" value="P:innate immune response"/>
    <property type="evidence" value="ECO:0007669"/>
    <property type="project" value="UniProtKB-KW"/>
</dbReference>
<evidence type="ECO:0000259" key="10">
    <source>
        <dbReference type="PROSITE" id="PS51019"/>
    </source>
</evidence>